<protein>
    <submittedName>
        <fullName evidence="2">Uncharacterized protein</fullName>
    </submittedName>
</protein>
<dbReference type="EMBL" id="JAHFYH010000136">
    <property type="protein sequence ID" value="KAH0211519.1"/>
    <property type="molecule type" value="Genomic_DNA"/>
</dbReference>
<name>A0A9P8GA91_AURME</name>
<evidence type="ECO:0000313" key="3">
    <source>
        <dbReference type="Proteomes" id="UP000767238"/>
    </source>
</evidence>
<organism evidence="2 3">
    <name type="scientific">Aureobasidium melanogenum</name>
    <name type="common">Aureobasidium pullulans var. melanogenum</name>
    <dbReference type="NCBI Taxonomy" id="46634"/>
    <lineage>
        <taxon>Eukaryota</taxon>
        <taxon>Fungi</taxon>
        <taxon>Dikarya</taxon>
        <taxon>Ascomycota</taxon>
        <taxon>Pezizomycotina</taxon>
        <taxon>Dothideomycetes</taxon>
        <taxon>Dothideomycetidae</taxon>
        <taxon>Dothideales</taxon>
        <taxon>Saccotheciaceae</taxon>
        <taxon>Aureobasidium</taxon>
    </lineage>
</organism>
<dbReference type="AlphaFoldDB" id="A0A9P8GA91"/>
<dbReference type="Proteomes" id="UP000767238">
    <property type="component" value="Unassembled WGS sequence"/>
</dbReference>
<accession>A0A9P8GA91</accession>
<reference evidence="2" key="2">
    <citation type="submission" date="2021-08" db="EMBL/GenBank/DDBJ databases">
        <authorList>
            <person name="Gostincar C."/>
            <person name="Sun X."/>
            <person name="Song Z."/>
            <person name="Gunde-Cimerman N."/>
        </authorList>
    </citation>
    <scope>NUCLEOTIDE SEQUENCE</scope>
    <source>
        <strain evidence="2">EXF-8016</strain>
    </source>
</reference>
<feature type="non-terminal residue" evidence="2">
    <location>
        <position position="142"/>
    </location>
</feature>
<feature type="signal peptide" evidence="1">
    <location>
        <begin position="1"/>
        <end position="21"/>
    </location>
</feature>
<proteinExistence type="predicted"/>
<gene>
    <name evidence="2" type="ORF">KCV03_g9683</name>
</gene>
<reference evidence="2" key="1">
    <citation type="journal article" date="2021" name="J Fungi (Basel)">
        <title>Virulence traits and population genomics of the black yeast Aureobasidium melanogenum.</title>
        <authorList>
            <person name="Cernosa A."/>
            <person name="Sun X."/>
            <person name="Gostincar C."/>
            <person name="Fang C."/>
            <person name="Gunde-Cimerman N."/>
            <person name="Song Z."/>
        </authorList>
    </citation>
    <scope>NUCLEOTIDE SEQUENCE</scope>
    <source>
        <strain evidence="2">EXF-8016</strain>
    </source>
</reference>
<keyword evidence="1" id="KW-0732">Signal</keyword>
<evidence type="ECO:0000313" key="2">
    <source>
        <dbReference type="EMBL" id="KAH0211519.1"/>
    </source>
</evidence>
<evidence type="ECO:0000256" key="1">
    <source>
        <dbReference type="SAM" id="SignalP"/>
    </source>
</evidence>
<comment type="caution">
    <text evidence="2">The sequence shown here is derived from an EMBL/GenBank/DDBJ whole genome shotgun (WGS) entry which is preliminary data.</text>
</comment>
<sequence length="142" mass="15082">MFARLSLIALALAFFLNLTTALPHFGWYPRPTAAFPHPTGGFTHPTGGWPHPTGSFPVPTGGFNPFPTGFPTGFPPGWVPGEAPAPTGIAPKSFEKRFEGARGNHDGFWWGNWGNWGPKPTASAPVPTGAWPTAPVPVPTGW</sequence>
<feature type="chain" id="PRO_5040238913" evidence="1">
    <location>
        <begin position="22"/>
        <end position="142"/>
    </location>
</feature>